<keyword evidence="3" id="KW-0808">Transferase</keyword>
<dbReference type="SUPFAM" id="SSF53756">
    <property type="entry name" value="UDP-Glycosyltransferase/glycogen phosphorylase"/>
    <property type="match status" value="1"/>
</dbReference>
<gene>
    <name evidence="3" type="ORF">Mucpa_3744</name>
</gene>
<dbReference type="Gene3D" id="3.40.50.2000">
    <property type="entry name" value="Glycogen Phosphorylase B"/>
    <property type="match status" value="2"/>
</dbReference>
<dbReference type="STRING" id="714943.Mucpa_3744"/>
<dbReference type="InterPro" id="IPR001296">
    <property type="entry name" value="Glyco_trans_1"/>
</dbReference>
<feature type="domain" description="Glycosyltransferase subfamily 4-like N-terminal" evidence="2">
    <location>
        <begin position="77"/>
        <end position="174"/>
    </location>
</feature>
<dbReference type="PANTHER" id="PTHR45947">
    <property type="entry name" value="SULFOQUINOVOSYL TRANSFERASE SQD2"/>
    <property type="match status" value="1"/>
</dbReference>
<feature type="domain" description="Glycosyl transferase family 1" evidence="1">
    <location>
        <begin position="186"/>
        <end position="346"/>
    </location>
</feature>
<dbReference type="InterPro" id="IPR050194">
    <property type="entry name" value="Glycosyltransferase_grp1"/>
</dbReference>
<proteinExistence type="predicted"/>
<dbReference type="HOGENOM" id="CLU_009583_14_3_10"/>
<dbReference type="EMBL" id="CM001403">
    <property type="protein sequence ID" value="EHQ27842.1"/>
    <property type="molecule type" value="Genomic_DNA"/>
</dbReference>
<dbReference type="Pfam" id="PF13439">
    <property type="entry name" value="Glyco_transf_4"/>
    <property type="match status" value="1"/>
</dbReference>
<dbReference type="InterPro" id="IPR028098">
    <property type="entry name" value="Glyco_trans_4-like_N"/>
</dbReference>
<evidence type="ECO:0000313" key="4">
    <source>
        <dbReference type="Proteomes" id="UP000002774"/>
    </source>
</evidence>
<dbReference type="Proteomes" id="UP000002774">
    <property type="component" value="Chromosome"/>
</dbReference>
<protein>
    <submittedName>
        <fullName evidence="3">Glycosyl transferase group 1</fullName>
    </submittedName>
</protein>
<sequence>MYNLCIIKPNKNAFSETFIQEHINRLAGNKTVLYGGAFPVYDNEGKFLIKSKLGILSYLIQKRILKKTSIKVRTDALVTYFKTQKTDVVLAEYGMVGAMVTEACQLAGVPLVIHFHGADVHHRATVASYFALYQKAFKYASYFVAVSTDMVEALKQLGAPPDKIILAPCGVDTTKFTQVDVLNAGPAFLAIGRFVEKKSPDSVVKAFKLVHQKFPDATLTMVGQGPLFEAIQTMVEQLGLNQSVNLTGVLKTEQIRELMAKSRCFVQHSVTAKNGDMEGTPVTILEAGSSGLPIVSTLHAGIKEAVVNGKTGYLVAEHDIEGMAEKMMLFAANAKFAEQVGSAGREHILKNYDISYSIAKLNKALKRSITGN</sequence>
<dbReference type="GO" id="GO:0016757">
    <property type="term" value="F:glycosyltransferase activity"/>
    <property type="evidence" value="ECO:0007669"/>
    <property type="project" value="InterPro"/>
</dbReference>
<reference evidence="3" key="1">
    <citation type="submission" date="2011-09" db="EMBL/GenBank/DDBJ databases">
        <title>The permanent draft genome of Mucilaginibacter paludis DSM 18603.</title>
        <authorList>
            <consortium name="US DOE Joint Genome Institute (JGI-PGF)"/>
            <person name="Lucas S."/>
            <person name="Han J."/>
            <person name="Lapidus A."/>
            <person name="Bruce D."/>
            <person name="Goodwin L."/>
            <person name="Pitluck S."/>
            <person name="Peters L."/>
            <person name="Kyrpides N."/>
            <person name="Mavromatis K."/>
            <person name="Ivanova N."/>
            <person name="Mikhailova N."/>
            <person name="Held B."/>
            <person name="Detter J.C."/>
            <person name="Tapia R."/>
            <person name="Han C."/>
            <person name="Land M."/>
            <person name="Hauser L."/>
            <person name="Markowitz V."/>
            <person name="Cheng J.-F."/>
            <person name="Hugenholtz P."/>
            <person name="Woyke T."/>
            <person name="Wu D."/>
            <person name="Tindall B."/>
            <person name="Brambilla E."/>
            <person name="Klenk H.-P."/>
            <person name="Eisen J.A."/>
        </authorList>
    </citation>
    <scope>NUCLEOTIDE SEQUENCE [LARGE SCALE GENOMIC DNA]</scope>
    <source>
        <strain evidence="3">DSM 18603</strain>
    </source>
</reference>
<dbReference type="PANTHER" id="PTHR45947:SF15">
    <property type="entry name" value="TEICHURONIC ACID BIOSYNTHESIS GLYCOSYLTRANSFERASE TUAC-RELATED"/>
    <property type="match status" value="1"/>
</dbReference>
<dbReference type="RefSeq" id="WP_008508440.1">
    <property type="nucleotide sequence ID" value="NZ_CM001403.1"/>
</dbReference>
<evidence type="ECO:0000313" key="3">
    <source>
        <dbReference type="EMBL" id="EHQ27842.1"/>
    </source>
</evidence>
<dbReference type="Pfam" id="PF00534">
    <property type="entry name" value="Glycos_transf_1"/>
    <property type="match status" value="1"/>
</dbReference>
<dbReference type="eggNOG" id="COG0438">
    <property type="taxonomic scope" value="Bacteria"/>
</dbReference>
<dbReference type="AlphaFoldDB" id="H1Y000"/>
<evidence type="ECO:0000259" key="1">
    <source>
        <dbReference type="Pfam" id="PF00534"/>
    </source>
</evidence>
<keyword evidence="4" id="KW-1185">Reference proteome</keyword>
<accession>H1Y000</accession>
<evidence type="ECO:0000259" key="2">
    <source>
        <dbReference type="Pfam" id="PF13439"/>
    </source>
</evidence>
<organism evidence="3 4">
    <name type="scientific">Mucilaginibacter paludis DSM 18603</name>
    <dbReference type="NCBI Taxonomy" id="714943"/>
    <lineage>
        <taxon>Bacteria</taxon>
        <taxon>Pseudomonadati</taxon>
        <taxon>Bacteroidota</taxon>
        <taxon>Sphingobacteriia</taxon>
        <taxon>Sphingobacteriales</taxon>
        <taxon>Sphingobacteriaceae</taxon>
        <taxon>Mucilaginibacter</taxon>
    </lineage>
</organism>
<name>H1Y000_9SPHI</name>
<dbReference type="OrthoDB" id="9792322at2"/>